<dbReference type="EMBL" id="BSDY01000017">
    <property type="protein sequence ID" value="GLI57388.1"/>
    <property type="molecule type" value="Genomic_DNA"/>
</dbReference>
<comment type="caution">
    <text evidence="1">The sequence shown here is derived from an EMBL/GenBank/DDBJ whole genome shotgun (WGS) entry which is preliminary data.</text>
</comment>
<evidence type="ECO:0000313" key="2">
    <source>
        <dbReference type="Proteomes" id="UP001144471"/>
    </source>
</evidence>
<organism evidence="1 2">
    <name type="scientific">Propionigenium maris DSM 9537</name>
    <dbReference type="NCBI Taxonomy" id="1123000"/>
    <lineage>
        <taxon>Bacteria</taxon>
        <taxon>Fusobacteriati</taxon>
        <taxon>Fusobacteriota</taxon>
        <taxon>Fusobacteriia</taxon>
        <taxon>Fusobacteriales</taxon>
        <taxon>Fusobacteriaceae</taxon>
        <taxon>Propionigenium</taxon>
    </lineage>
</organism>
<proteinExistence type="predicted"/>
<dbReference type="RefSeq" id="WP_281836976.1">
    <property type="nucleotide sequence ID" value="NZ_BSDY01000017.1"/>
</dbReference>
<keyword evidence="2" id="KW-1185">Reference proteome</keyword>
<sequence length="105" mass="11535">MEGIHSHEICKGGPGNLNVISKLLPGIEVGRVIELLDDNFCSGASLAGDTSCMDKLTEMLKYHVMGEGEGTLRRLKWDKKLVRKYLLLVNTLAVDVGFVPHLSIK</sequence>
<dbReference type="AlphaFoldDB" id="A0A9W6GMU2"/>
<name>A0A9W6GMU2_9FUSO</name>
<dbReference type="Proteomes" id="UP001144471">
    <property type="component" value="Unassembled WGS sequence"/>
</dbReference>
<protein>
    <submittedName>
        <fullName evidence="1">Uncharacterized protein</fullName>
    </submittedName>
</protein>
<accession>A0A9W6GMU2</accession>
<gene>
    <name evidence="1" type="ORF">PM10SUCC1_29020</name>
</gene>
<evidence type="ECO:0000313" key="1">
    <source>
        <dbReference type="EMBL" id="GLI57388.1"/>
    </source>
</evidence>
<reference evidence="1" key="1">
    <citation type="submission" date="2022-12" db="EMBL/GenBank/DDBJ databases">
        <title>Reference genome sequencing for broad-spectrum identification of bacterial and archaeal isolates by mass spectrometry.</title>
        <authorList>
            <person name="Sekiguchi Y."/>
            <person name="Tourlousse D.M."/>
        </authorList>
    </citation>
    <scope>NUCLEOTIDE SEQUENCE</scope>
    <source>
        <strain evidence="1">10succ1</strain>
    </source>
</reference>